<protein>
    <submittedName>
        <fullName evidence="1">Alpha-D-ribose 1-methylphosphonate 5-triphosphate diphosphatase</fullName>
        <ecNumber evidence="1">3.6.1.63</ecNumber>
    </submittedName>
</protein>
<dbReference type="RefSeq" id="WP_179633649.1">
    <property type="nucleotide sequence ID" value="NZ_CAXYYM010000111.1"/>
</dbReference>
<dbReference type="AlphaFoldDB" id="A0A7Y9UBR0"/>
<dbReference type="NCBIfam" id="NF011990">
    <property type="entry name" value="PRK15446.2-6"/>
    <property type="match status" value="1"/>
</dbReference>
<dbReference type="Gene3D" id="2.30.40.10">
    <property type="entry name" value="Urease, subunit C, domain 1"/>
    <property type="match status" value="1"/>
</dbReference>
<proteinExistence type="predicted"/>
<accession>A0A7Y9UBR0</accession>
<comment type="caution">
    <text evidence="1">The sequence shown here is derived from an EMBL/GenBank/DDBJ whole genome shotgun (WGS) entry which is preliminary data.</text>
</comment>
<dbReference type="PIRSF" id="PIRSF038971">
    <property type="entry name" value="PhnM"/>
    <property type="match status" value="1"/>
</dbReference>
<organism evidence="1 2">
    <name type="scientific">Sphaerotilus montanus</name>
    <dbReference type="NCBI Taxonomy" id="522889"/>
    <lineage>
        <taxon>Bacteria</taxon>
        <taxon>Pseudomonadati</taxon>
        <taxon>Pseudomonadota</taxon>
        <taxon>Betaproteobacteria</taxon>
        <taxon>Burkholderiales</taxon>
        <taxon>Sphaerotilaceae</taxon>
        <taxon>Sphaerotilus</taxon>
    </lineage>
</organism>
<dbReference type="NCBIfam" id="TIGR02318">
    <property type="entry name" value="phosphono_phnM"/>
    <property type="match status" value="1"/>
</dbReference>
<evidence type="ECO:0000313" key="1">
    <source>
        <dbReference type="EMBL" id="NYG32804.1"/>
    </source>
</evidence>
<dbReference type="InterPro" id="IPR011059">
    <property type="entry name" value="Metal-dep_hydrolase_composite"/>
</dbReference>
<dbReference type="NCBIfam" id="NF011981">
    <property type="entry name" value="PRK15446.1-2"/>
    <property type="match status" value="1"/>
</dbReference>
<dbReference type="EMBL" id="JACCFH010000001">
    <property type="protein sequence ID" value="NYG32804.1"/>
    <property type="molecule type" value="Genomic_DNA"/>
</dbReference>
<dbReference type="SUPFAM" id="SSF51338">
    <property type="entry name" value="Composite domain of metallo-dependent hydrolases"/>
    <property type="match status" value="1"/>
</dbReference>
<dbReference type="PANTHER" id="PTHR43135:SF3">
    <property type="entry name" value="ALPHA-D-RIBOSE 1-METHYLPHOSPHONATE 5-TRIPHOSPHATE DIPHOSPHATASE"/>
    <property type="match status" value="1"/>
</dbReference>
<dbReference type="NCBIfam" id="NF011987">
    <property type="entry name" value="PRK15446.2-3"/>
    <property type="match status" value="1"/>
</dbReference>
<dbReference type="NCBIfam" id="NF011984">
    <property type="entry name" value="PRK15446.1-5"/>
    <property type="match status" value="1"/>
</dbReference>
<dbReference type="Proteomes" id="UP000518288">
    <property type="component" value="Unassembled WGS sequence"/>
</dbReference>
<keyword evidence="2" id="KW-1185">Reference proteome</keyword>
<dbReference type="SUPFAM" id="SSF51556">
    <property type="entry name" value="Metallo-dependent hydrolases"/>
    <property type="match status" value="1"/>
</dbReference>
<gene>
    <name evidence="1" type="ORF">BDD16_001790</name>
</gene>
<keyword evidence="1" id="KW-0378">Hydrolase</keyword>
<dbReference type="PANTHER" id="PTHR43135">
    <property type="entry name" value="ALPHA-D-RIBOSE 1-METHYLPHOSPHONATE 5-TRIPHOSPHATE DIPHOSPHATASE"/>
    <property type="match status" value="1"/>
</dbReference>
<evidence type="ECO:0000313" key="2">
    <source>
        <dbReference type="Proteomes" id="UP000518288"/>
    </source>
</evidence>
<dbReference type="Gene3D" id="3.20.20.140">
    <property type="entry name" value="Metal-dependent hydrolases"/>
    <property type="match status" value="2"/>
</dbReference>
<dbReference type="InterPro" id="IPR051781">
    <property type="entry name" value="Metallo-dep_Hydrolase"/>
</dbReference>
<name>A0A7Y9UBR0_9BURK</name>
<dbReference type="GO" id="GO:0016810">
    <property type="term" value="F:hydrolase activity, acting on carbon-nitrogen (but not peptide) bonds"/>
    <property type="evidence" value="ECO:0007669"/>
    <property type="project" value="InterPro"/>
</dbReference>
<reference evidence="1 2" key="1">
    <citation type="submission" date="2020-07" db="EMBL/GenBank/DDBJ databases">
        <title>Genomic Encyclopedia of Archaeal and Bacterial Type Strains, Phase II (KMG-II): from individual species to whole genera.</title>
        <authorList>
            <person name="Goeker M."/>
        </authorList>
    </citation>
    <scope>NUCLEOTIDE SEQUENCE [LARGE SCALE GENOMIC DNA]</scope>
    <source>
        <strain evidence="1 2">DSM 21226</strain>
    </source>
</reference>
<dbReference type="InterPro" id="IPR012696">
    <property type="entry name" value="PhnM"/>
</dbReference>
<dbReference type="GO" id="GO:0019700">
    <property type="term" value="P:organic phosphonate catabolic process"/>
    <property type="evidence" value="ECO:0007669"/>
    <property type="project" value="InterPro"/>
</dbReference>
<sequence length="380" mass="41080">MQQEQVMTRARLVLPGEVVTGTVVLREGRIVDLDRAHSALPSAIDLDGDYLLPGLVELHTDNLERHVMPRPKVRFPMWGAVQAHDAEVACAGITTVFDAIGVGDPYHQGFRAQNQGELLPVLDALEAAGVLRADHRIHARCELPAANARALFEPFAHHARLGLISLMDHTPGQRQWSDLDHARVYYTGKKGWTDAQFDHEVQLAPARQRDHAGPNRDWFSAYARATGMALASHDDTTAAHADEAHHLGAVICEFPTTLDAARRARRLGLLTLAGAPNVLRGTSHAGNVAAVTLVREGVLDALSSDYLPASLLAAAWQLADEGLLDLPAAIRLVTLQPARAAGLTDRGALACGLRADLVRVRAVAGHPVVREVWNAGRRVV</sequence>
<dbReference type="InterPro" id="IPR032466">
    <property type="entry name" value="Metal_Hydrolase"/>
</dbReference>
<dbReference type="EC" id="3.6.1.63" evidence="1"/>